<keyword evidence="7" id="KW-0472">Membrane</keyword>
<organism evidence="11 12">
    <name type="scientific">Enterococcus wangshanyuanii</name>
    <dbReference type="NCBI Taxonomy" id="2005703"/>
    <lineage>
        <taxon>Bacteria</taxon>
        <taxon>Bacillati</taxon>
        <taxon>Bacillota</taxon>
        <taxon>Bacilli</taxon>
        <taxon>Lactobacillales</taxon>
        <taxon>Enterococcaceae</taxon>
        <taxon>Enterococcus</taxon>
    </lineage>
</organism>
<feature type="transmembrane region" description="Helical" evidence="7">
    <location>
        <begin position="40"/>
        <end position="60"/>
    </location>
</feature>
<keyword evidence="7" id="KW-1133">Transmembrane helix</keyword>
<evidence type="ECO:0000256" key="9">
    <source>
        <dbReference type="SAM" id="MobiDB-lite"/>
    </source>
</evidence>
<dbReference type="InterPro" id="IPR000223">
    <property type="entry name" value="Pept_S26A_signal_pept_1"/>
</dbReference>
<evidence type="ECO:0000259" key="10">
    <source>
        <dbReference type="Pfam" id="PF10502"/>
    </source>
</evidence>
<dbReference type="PANTHER" id="PTHR43390:SF1">
    <property type="entry name" value="CHLOROPLAST PROCESSING PEPTIDASE"/>
    <property type="match status" value="1"/>
</dbReference>
<evidence type="ECO:0000256" key="3">
    <source>
        <dbReference type="ARBA" id="ARBA00009370"/>
    </source>
</evidence>
<dbReference type="PRINTS" id="PR00727">
    <property type="entry name" value="LEADERPTASE"/>
</dbReference>
<dbReference type="SUPFAM" id="SSF51306">
    <property type="entry name" value="LexA/Signal peptidase"/>
    <property type="match status" value="1"/>
</dbReference>
<dbReference type="InterPro" id="IPR036286">
    <property type="entry name" value="LexA/Signal_pep-like_sf"/>
</dbReference>
<dbReference type="NCBIfam" id="TIGR02227">
    <property type="entry name" value="sigpep_I_bact"/>
    <property type="match status" value="1"/>
</dbReference>
<comment type="subcellular location">
    <subcellularLocation>
        <location evidence="2">Cell membrane</location>
        <topology evidence="2">Single-pass type II membrane protein</topology>
    </subcellularLocation>
    <subcellularLocation>
        <location evidence="8">Membrane</location>
        <topology evidence="8">Single-pass type II membrane protein</topology>
    </subcellularLocation>
</comment>
<keyword evidence="12" id="KW-1185">Reference proteome</keyword>
<comment type="similarity">
    <text evidence="3 8">Belongs to the peptidase S26 family.</text>
</comment>
<dbReference type="EC" id="3.4.21.89" evidence="4 7"/>
<evidence type="ECO:0000256" key="1">
    <source>
        <dbReference type="ARBA" id="ARBA00000677"/>
    </source>
</evidence>
<protein>
    <recommendedName>
        <fullName evidence="4 7">Signal peptidase I</fullName>
        <ecNumber evidence="4 7">3.4.21.89</ecNumber>
    </recommendedName>
</protein>
<dbReference type="InterPro" id="IPR019756">
    <property type="entry name" value="Pept_S26A_signal_pept_1_Ser-AS"/>
</dbReference>
<dbReference type="EMBL" id="BMKI01000003">
    <property type="protein sequence ID" value="GGC89704.1"/>
    <property type="molecule type" value="Genomic_DNA"/>
</dbReference>
<feature type="domain" description="Peptidase S26" evidence="10">
    <location>
        <begin position="40"/>
        <end position="210"/>
    </location>
</feature>
<comment type="caution">
    <text evidence="11">The sequence shown here is derived from an EMBL/GenBank/DDBJ whole genome shotgun (WGS) entry which is preliminary data.</text>
</comment>
<evidence type="ECO:0000256" key="7">
    <source>
        <dbReference type="RuleBase" id="RU003993"/>
    </source>
</evidence>
<feature type="compositionally biased region" description="Basic residues" evidence="9">
    <location>
        <begin position="11"/>
        <end position="21"/>
    </location>
</feature>
<gene>
    <name evidence="11" type="ORF">GCM10011573_19180</name>
</gene>
<dbReference type="InterPro" id="IPR019533">
    <property type="entry name" value="Peptidase_S26"/>
</dbReference>
<dbReference type="PROSITE" id="PS00760">
    <property type="entry name" value="SPASE_I_2"/>
    <property type="match status" value="1"/>
</dbReference>
<dbReference type="RefSeq" id="WP_227011180.1">
    <property type="nucleotide sequence ID" value="NZ_BMKI01000003.1"/>
</dbReference>
<evidence type="ECO:0000256" key="4">
    <source>
        <dbReference type="ARBA" id="ARBA00013208"/>
    </source>
</evidence>
<keyword evidence="7" id="KW-0812">Transmembrane</keyword>
<evidence type="ECO:0000313" key="11">
    <source>
        <dbReference type="EMBL" id="GGC89704.1"/>
    </source>
</evidence>
<comment type="catalytic activity">
    <reaction evidence="1 7">
        <text>Cleavage of hydrophobic, N-terminal signal or leader sequences from secreted and periplasmic proteins.</text>
        <dbReference type="EC" id="3.4.21.89"/>
    </reaction>
</comment>
<proteinExistence type="inferred from homology"/>
<accession>A0ABQ1P9Y8</accession>
<dbReference type="PROSITE" id="PS00501">
    <property type="entry name" value="SPASE_I_1"/>
    <property type="match status" value="1"/>
</dbReference>
<evidence type="ECO:0000313" key="12">
    <source>
        <dbReference type="Proteomes" id="UP000630615"/>
    </source>
</evidence>
<dbReference type="Pfam" id="PF10502">
    <property type="entry name" value="Peptidase_S26"/>
    <property type="match status" value="1"/>
</dbReference>
<evidence type="ECO:0000256" key="8">
    <source>
        <dbReference type="RuleBase" id="RU362042"/>
    </source>
</evidence>
<sequence>MTKQHRDKMAVSKKKRGKKKSVATDQNMEDYRRLKYKLKLMKNILMACIVLVCIFFLITLKTHRVSGVSMAPTFANKDRIVVTKGKTPSRLDIVTFSPKDKPKDSYVKRVVGLPGDTIWLEENKLFINHQIKEGTKAPVSNTDKRAIDLPDGTIKINVSVDVMNQLAGLTKIPKNHYFLLGDNRNHSTDSRMMGLIEENQIEGVVSFRYYPLNKFGFVR</sequence>
<keyword evidence="5 7" id="KW-0645">Protease</keyword>
<evidence type="ECO:0000256" key="6">
    <source>
        <dbReference type="ARBA" id="ARBA00022801"/>
    </source>
</evidence>
<evidence type="ECO:0000256" key="2">
    <source>
        <dbReference type="ARBA" id="ARBA00004401"/>
    </source>
</evidence>
<evidence type="ECO:0000256" key="5">
    <source>
        <dbReference type="ARBA" id="ARBA00022670"/>
    </source>
</evidence>
<dbReference type="Gene3D" id="2.10.109.10">
    <property type="entry name" value="Umud Fragment, subunit A"/>
    <property type="match status" value="1"/>
</dbReference>
<feature type="region of interest" description="Disordered" evidence="9">
    <location>
        <begin position="1"/>
        <end position="24"/>
    </location>
</feature>
<reference evidence="12" key="1">
    <citation type="journal article" date="2019" name="Int. J. Syst. Evol. Microbiol.">
        <title>The Global Catalogue of Microorganisms (GCM) 10K type strain sequencing project: providing services to taxonomists for standard genome sequencing and annotation.</title>
        <authorList>
            <consortium name="The Broad Institute Genomics Platform"/>
            <consortium name="The Broad Institute Genome Sequencing Center for Infectious Disease"/>
            <person name="Wu L."/>
            <person name="Ma J."/>
        </authorList>
    </citation>
    <scope>NUCLEOTIDE SEQUENCE [LARGE SCALE GENOMIC DNA]</scope>
    <source>
        <strain evidence="12">CGMCC 1.15942</strain>
    </source>
</reference>
<dbReference type="Proteomes" id="UP000630615">
    <property type="component" value="Unassembled WGS sequence"/>
</dbReference>
<dbReference type="PANTHER" id="PTHR43390">
    <property type="entry name" value="SIGNAL PEPTIDASE I"/>
    <property type="match status" value="1"/>
</dbReference>
<dbReference type="InterPro" id="IPR019757">
    <property type="entry name" value="Pept_S26A_signal_pept_1_Lys-AS"/>
</dbReference>
<keyword evidence="6 7" id="KW-0378">Hydrolase</keyword>
<name>A0ABQ1P9Y8_9ENTE</name>
<dbReference type="CDD" id="cd06530">
    <property type="entry name" value="S26_SPase_I"/>
    <property type="match status" value="1"/>
</dbReference>